<accession>A0A0N7KNJ3</accession>
<evidence type="ECO:0000313" key="3">
    <source>
        <dbReference type="EMBL" id="BAT01778.1"/>
    </source>
</evidence>
<reference evidence="3 4" key="3">
    <citation type="journal article" date="2013" name="Rice">
        <title>Improvement of the Oryza sativa Nipponbare reference genome using next generation sequence and optical map data.</title>
        <authorList>
            <person name="Kawahara Y."/>
            <person name="de la Bastide M."/>
            <person name="Hamilton J.P."/>
            <person name="Kanamori H."/>
            <person name="McCombie W.R."/>
            <person name="Ouyang S."/>
            <person name="Schwartz D.C."/>
            <person name="Tanaka T."/>
            <person name="Wu J."/>
            <person name="Zhou S."/>
            <person name="Childs K.L."/>
            <person name="Davidson R.M."/>
            <person name="Lin H."/>
            <person name="Quesada-Ocampo L."/>
            <person name="Vaillancourt B."/>
            <person name="Sakai H."/>
            <person name="Lee S.S."/>
            <person name="Kim J."/>
            <person name="Numa H."/>
            <person name="Itoh T."/>
            <person name="Buell C.R."/>
            <person name="Matsumoto T."/>
        </authorList>
    </citation>
    <scope>NUCLEOTIDE SEQUENCE [LARGE SCALE GENOMIC DNA]</scope>
    <source>
        <strain evidence="4">cv. Nipponbare</strain>
    </source>
</reference>
<dbReference type="PaxDb" id="39947-A0A0N7KNJ3"/>
<protein>
    <submittedName>
        <fullName evidence="3">Os07g0517433 protein</fullName>
    </submittedName>
</protein>
<evidence type="ECO:0000256" key="1">
    <source>
        <dbReference type="SAM" id="MobiDB-lite"/>
    </source>
</evidence>
<keyword evidence="4" id="KW-1185">Reference proteome</keyword>
<keyword evidence="2" id="KW-0732">Signal</keyword>
<dbReference type="InParanoid" id="A0A0N7KNJ3"/>
<dbReference type="Gramene" id="Os07t0517433-00">
    <property type="protein sequence ID" value="Os07t0517433-00"/>
    <property type="gene ID" value="Os07g0517433"/>
</dbReference>
<feature type="non-terminal residue" evidence="3">
    <location>
        <position position="75"/>
    </location>
</feature>
<organism evidence="3 4">
    <name type="scientific">Oryza sativa subsp. japonica</name>
    <name type="common">Rice</name>
    <dbReference type="NCBI Taxonomy" id="39947"/>
    <lineage>
        <taxon>Eukaryota</taxon>
        <taxon>Viridiplantae</taxon>
        <taxon>Streptophyta</taxon>
        <taxon>Embryophyta</taxon>
        <taxon>Tracheophyta</taxon>
        <taxon>Spermatophyta</taxon>
        <taxon>Magnoliopsida</taxon>
        <taxon>Liliopsida</taxon>
        <taxon>Poales</taxon>
        <taxon>Poaceae</taxon>
        <taxon>BOP clade</taxon>
        <taxon>Oryzoideae</taxon>
        <taxon>Oryzeae</taxon>
        <taxon>Oryzinae</taxon>
        <taxon>Oryza</taxon>
        <taxon>Oryza sativa</taxon>
    </lineage>
</organism>
<evidence type="ECO:0000256" key="2">
    <source>
        <dbReference type="SAM" id="SignalP"/>
    </source>
</evidence>
<reference evidence="3 4" key="2">
    <citation type="journal article" date="2013" name="Plant Cell Physiol.">
        <title>Rice Annotation Project Database (RAP-DB): an integrative and interactive database for rice genomics.</title>
        <authorList>
            <person name="Sakai H."/>
            <person name="Lee S.S."/>
            <person name="Tanaka T."/>
            <person name="Numa H."/>
            <person name="Kim J."/>
            <person name="Kawahara Y."/>
            <person name="Wakimoto H."/>
            <person name="Yang C.C."/>
            <person name="Iwamoto M."/>
            <person name="Abe T."/>
            <person name="Yamada Y."/>
            <person name="Muto A."/>
            <person name="Inokuchi H."/>
            <person name="Ikemura T."/>
            <person name="Matsumoto T."/>
            <person name="Sasaki T."/>
            <person name="Itoh T."/>
        </authorList>
    </citation>
    <scope>NUCLEOTIDE SEQUENCE [LARGE SCALE GENOMIC DNA]</scope>
    <source>
        <strain evidence="4">cv. Nipponbare</strain>
    </source>
</reference>
<proteinExistence type="predicted"/>
<sequence>MTSTSSHASLLMWLPILSVTSSRLHTSLRESLNEAAMAGVIVFLLGPGPPRSSPPRCRFGLRPRARSPSTASRLP</sequence>
<feature type="signal peptide" evidence="2">
    <location>
        <begin position="1"/>
        <end position="22"/>
    </location>
</feature>
<name>A0A0N7KNJ3_ORYSJ</name>
<feature type="compositionally biased region" description="Low complexity" evidence="1">
    <location>
        <begin position="66"/>
        <end position="75"/>
    </location>
</feature>
<dbReference type="Proteomes" id="UP000059680">
    <property type="component" value="Chromosome 7"/>
</dbReference>
<feature type="chain" id="PRO_5006014837" evidence="2">
    <location>
        <begin position="23"/>
        <end position="75"/>
    </location>
</feature>
<gene>
    <name evidence="3" type="ordered locus">Os07g0517433</name>
    <name evidence="3" type="ORF">OSNPB_070517433</name>
</gene>
<dbReference type="EMBL" id="AP014963">
    <property type="protein sequence ID" value="BAT01778.1"/>
    <property type="molecule type" value="Genomic_DNA"/>
</dbReference>
<evidence type="ECO:0000313" key="4">
    <source>
        <dbReference type="Proteomes" id="UP000059680"/>
    </source>
</evidence>
<reference evidence="4" key="1">
    <citation type="journal article" date="2005" name="Nature">
        <title>The map-based sequence of the rice genome.</title>
        <authorList>
            <consortium name="International rice genome sequencing project (IRGSP)"/>
            <person name="Matsumoto T."/>
            <person name="Wu J."/>
            <person name="Kanamori H."/>
            <person name="Katayose Y."/>
            <person name="Fujisawa M."/>
            <person name="Namiki N."/>
            <person name="Mizuno H."/>
            <person name="Yamamoto K."/>
            <person name="Antonio B.A."/>
            <person name="Baba T."/>
            <person name="Sakata K."/>
            <person name="Nagamura Y."/>
            <person name="Aoki H."/>
            <person name="Arikawa K."/>
            <person name="Arita K."/>
            <person name="Bito T."/>
            <person name="Chiden Y."/>
            <person name="Fujitsuka N."/>
            <person name="Fukunaka R."/>
            <person name="Hamada M."/>
            <person name="Harada C."/>
            <person name="Hayashi A."/>
            <person name="Hijishita S."/>
            <person name="Honda M."/>
            <person name="Hosokawa S."/>
            <person name="Ichikawa Y."/>
            <person name="Idonuma A."/>
            <person name="Iijima M."/>
            <person name="Ikeda M."/>
            <person name="Ikeno M."/>
            <person name="Ito K."/>
            <person name="Ito S."/>
            <person name="Ito T."/>
            <person name="Ito Y."/>
            <person name="Ito Y."/>
            <person name="Iwabuchi A."/>
            <person name="Kamiya K."/>
            <person name="Karasawa W."/>
            <person name="Kurita K."/>
            <person name="Katagiri S."/>
            <person name="Kikuta A."/>
            <person name="Kobayashi H."/>
            <person name="Kobayashi N."/>
            <person name="Machita K."/>
            <person name="Maehara T."/>
            <person name="Masukawa M."/>
            <person name="Mizubayashi T."/>
            <person name="Mukai Y."/>
            <person name="Nagasaki H."/>
            <person name="Nagata Y."/>
            <person name="Naito S."/>
            <person name="Nakashima M."/>
            <person name="Nakama Y."/>
            <person name="Nakamichi Y."/>
            <person name="Nakamura M."/>
            <person name="Meguro A."/>
            <person name="Negishi M."/>
            <person name="Ohta I."/>
            <person name="Ohta T."/>
            <person name="Okamoto M."/>
            <person name="Ono N."/>
            <person name="Saji S."/>
            <person name="Sakaguchi M."/>
            <person name="Sakai K."/>
            <person name="Shibata M."/>
            <person name="Shimokawa T."/>
            <person name="Song J."/>
            <person name="Takazaki Y."/>
            <person name="Terasawa K."/>
            <person name="Tsugane M."/>
            <person name="Tsuji K."/>
            <person name="Ueda S."/>
            <person name="Waki K."/>
            <person name="Yamagata H."/>
            <person name="Yamamoto M."/>
            <person name="Yamamoto S."/>
            <person name="Yamane H."/>
            <person name="Yoshiki S."/>
            <person name="Yoshihara R."/>
            <person name="Yukawa K."/>
            <person name="Zhong H."/>
            <person name="Yano M."/>
            <person name="Yuan Q."/>
            <person name="Ouyang S."/>
            <person name="Liu J."/>
            <person name="Jones K.M."/>
            <person name="Gansberger K."/>
            <person name="Moffat K."/>
            <person name="Hill J."/>
            <person name="Bera J."/>
            <person name="Fadrosh D."/>
            <person name="Jin S."/>
            <person name="Johri S."/>
            <person name="Kim M."/>
            <person name="Overton L."/>
            <person name="Reardon M."/>
            <person name="Tsitrin T."/>
            <person name="Vuong H."/>
            <person name="Weaver B."/>
            <person name="Ciecko A."/>
            <person name="Tallon L."/>
            <person name="Jackson J."/>
            <person name="Pai G."/>
            <person name="Aken S.V."/>
            <person name="Utterback T."/>
            <person name="Reidmuller S."/>
            <person name="Feldblyum T."/>
            <person name="Hsiao J."/>
            <person name="Zismann V."/>
            <person name="Iobst S."/>
            <person name="de Vazeille A.R."/>
            <person name="Buell C.R."/>
            <person name="Ying K."/>
            <person name="Li Y."/>
            <person name="Lu T."/>
            <person name="Huang Y."/>
            <person name="Zhao Q."/>
            <person name="Feng Q."/>
            <person name="Zhang L."/>
            <person name="Zhu J."/>
            <person name="Weng Q."/>
            <person name="Mu J."/>
            <person name="Lu Y."/>
            <person name="Fan D."/>
            <person name="Liu Y."/>
            <person name="Guan J."/>
            <person name="Zhang Y."/>
            <person name="Yu S."/>
            <person name="Liu X."/>
            <person name="Zhang Y."/>
            <person name="Hong G."/>
            <person name="Han B."/>
            <person name="Choisne N."/>
            <person name="Demange N."/>
            <person name="Orjeda G."/>
            <person name="Samain S."/>
            <person name="Cattolico L."/>
            <person name="Pelletier E."/>
            <person name="Couloux A."/>
            <person name="Segurens B."/>
            <person name="Wincker P."/>
            <person name="D'Hont A."/>
            <person name="Scarpelli C."/>
            <person name="Weissenbach J."/>
            <person name="Salanoubat M."/>
            <person name="Quetier F."/>
            <person name="Yu Y."/>
            <person name="Kim H.R."/>
            <person name="Rambo T."/>
            <person name="Currie J."/>
            <person name="Collura K."/>
            <person name="Luo M."/>
            <person name="Yang T."/>
            <person name="Ammiraju J.S.S."/>
            <person name="Engler F."/>
            <person name="Soderlund C."/>
            <person name="Wing R.A."/>
            <person name="Palmer L.E."/>
            <person name="de la Bastide M."/>
            <person name="Spiegel L."/>
            <person name="Nascimento L."/>
            <person name="Zutavern T."/>
            <person name="O'Shaughnessy A."/>
            <person name="Dike S."/>
            <person name="Dedhia N."/>
            <person name="Preston R."/>
            <person name="Balija V."/>
            <person name="McCombie W.R."/>
            <person name="Chow T."/>
            <person name="Chen H."/>
            <person name="Chung M."/>
            <person name="Chen C."/>
            <person name="Shaw J."/>
            <person name="Wu H."/>
            <person name="Hsiao K."/>
            <person name="Chao Y."/>
            <person name="Chu M."/>
            <person name="Cheng C."/>
            <person name="Hour A."/>
            <person name="Lee P."/>
            <person name="Lin S."/>
            <person name="Lin Y."/>
            <person name="Liou J."/>
            <person name="Liu S."/>
            <person name="Hsing Y."/>
            <person name="Raghuvanshi S."/>
            <person name="Mohanty A."/>
            <person name="Bharti A.K."/>
            <person name="Gaur A."/>
            <person name="Gupta V."/>
            <person name="Kumar D."/>
            <person name="Ravi V."/>
            <person name="Vij S."/>
            <person name="Kapur A."/>
            <person name="Khurana P."/>
            <person name="Khurana P."/>
            <person name="Khurana J.P."/>
            <person name="Tyagi A.K."/>
            <person name="Gaikwad K."/>
            <person name="Singh A."/>
            <person name="Dalal V."/>
            <person name="Srivastava S."/>
            <person name="Dixit A."/>
            <person name="Pal A.K."/>
            <person name="Ghazi I.A."/>
            <person name="Yadav M."/>
            <person name="Pandit A."/>
            <person name="Bhargava A."/>
            <person name="Sureshbabu K."/>
            <person name="Batra K."/>
            <person name="Sharma T.R."/>
            <person name="Mohapatra T."/>
            <person name="Singh N.K."/>
            <person name="Messing J."/>
            <person name="Nelson A.B."/>
            <person name="Fuks G."/>
            <person name="Kavchok S."/>
            <person name="Keizer G."/>
            <person name="Linton E."/>
            <person name="Llaca V."/>
            <person name="Song R."/>
            <person name="Tanyolac B."/>
            <person name="Young S."/>
            <person name="Ho-Il K."/>
            <person name="Hahn J.H."/>
            <person name="Sangsakoo G."/>
            <person name="Vanavichit A."/>
            <person name="de Mattos Luiz.A.T."/>
            <person name="Zimmer P.D."/>
            <person name="Malone G."/>
            <person name="Dellagostin O."/>
            <person name="de Oliveira A.C."/>
            <person name="Bevan M."/>
            <person name="Bancroft I."/>
            <person name="Minx P."/>
            <person name="Cordum H."/>
            <person name="Wilson R."/>
            <person name="Cheng Z."/>
            <person name="Jin W."/>
            <person name="Jiang J."/>
            <person name="Leong S.A."/>
            <person name="Iwama H."/>
            <person name="Gojobori T."/>
            <person name="Itoh T."/>
            <person name="Niimura Y."/>
            <person name="Fujii Y."/>
            <person name="Habara T."/>
            <person name="Sakai H."/>
            <person name="Sato Y."/>
            <person name="Wilson G."/>
            <person name="Kumar K."/>
            <person name="McCouch S."/>
            <person name="Juretic N."/>
            <person name="Hoen D."/>
            <person name="Wright S."/>
            <person name="Bruskiewich R."/>
            <person name="Bureau T."/>
            <person name="Miyao A."/>
            <person name="Hirochika H."/>
            <person name="Nishikawa T."/>
            <person name="Kadowaki K."/>
            <person name="Sugiura M."/>
            <person name="Burr B."/>
            <person name="Sasaki T."/>
        </authorList>
    </citation>
    <scope>NUCLEOTIDE SEQUENCE [LARGE SCALE GENOMIC DNA]</scope>
    <source>
        <strain evidence="4">cv. Nipponbare</strain>
    </source>
</reference>
<dbReference type="AlphaFoldDB" id="A0A0N7KNJ3"/>
<feature type="region of interest" description="Disordered" evidence="1">
    <location>
        <begin position="47"/>
        <end position="75"/>
    </location>
</feature>